<accession>A0AAD5J5D4</accession>
<reference evidence="10" key="1">
    <citation type="journal article" date="2022" name="Plant J.">
        <title>Strategies of tolerance reflected in two North American maple genomes.</title>
        <authorList>
            <person name="McEvoy S.L."/>
            <person name="Sezen U.U."/>
            <person name="Trouern-Trend A."/>
            <person name="McMahon S.M."/>
            <person name="Schaberg P.G."/>
            <person name="Yang J."/>
            <person name="Wegrzyn J.L."/>
            <person name="Swenson N.G."/>
        </authorList>
    </citation>
    <scope>NUCLEOTIDE SEQUENCE</scope>
    <source>
        <strain evidence="10">91603</strain>
    </source>
</reference>
<evidence type="ECO:0000256" key="7">
    <source>
        <dbReference type="ARBA" id="ARBA00023180"/>
    </source>
</evidence>
<comment type="caution">
    <text evidence="10">The sequence shown here is derived from an EMBL/GenBank/DDBJ whole genome shotgun (WGS) entry which is preliminary data.</text>
</comment>
<keyword evidence="6" id="KW-0472">Membrane</keyword>
<evidence type="ECO:0000256" key="6">
    <source>
        <dbReference type="ARBA" id="ARBA00023136"/>
    </source>
</evidence>
<proteinExistence type="inferred from homology"/>
<dbReference type="Proteomes" id="UP001064489">
    <property type="component" value="Chromosome 3"/>
</dbReference>
<evidence type="ECO:0000256" key="3">
    <source>
        <dbReference type="ARBA" id="ARBA00022475"/>
    </source>
</evidence>
<evidence type="ECO:0000259" key="9">
    <source>
        <dbReference type="Pfam" id="PF25079"/>
    </source>
</evidence>
<evidence type="ECO:0000256" key="5">
    <source>
        <dbReference type="ARBA" id="ARBA00022729"/>
    </source>
</evidence>
<evidence type="ECO:0000256" key="1">
    <source>
        <dbReference type="ARBA" id="ARBA00004609"/>
    </source>
</evidence>
<keyword evidence="8" id="KW-0449">Lipoprotein</keyword>
<keyword evidence="7" id="KW-0325">Glycoprotein</keyword>
<comment type="similarity">
    <text evidence="2">Belongs to the COBRA family.</text>
</comment>
<evidence type="ECO:0000313" key="11">
    <source>
        <dbReference type="Proteomes" id="UP001064489"/>
    </source>
</evidence>
<keyword evidence="4" id="KW-0336">GPI-anchor</keyword>
<reference evidence="10" key="2">
    <citation type="submission" date="2023-02" db="EMBL/GenBank/DDBJ databases">
        <authorList>
            <person name="Swenson N.G."/>
            <person name="Wegrzyn J.L."/>
            <person name="Mcevoy S.L."/>
        </authorList>
    </citation>
    <scope>NUCLEOTIDE SEQUENCE</scope>
    <source>
        <strain evidence="10">91603</strain>
        <tissue evidence="10">Leaf</tissue>
    </source>
</reference>
<evidence type="ECO:0000256" key="4">
    <source>
        <dbReference type="ARBA" id="ARBA00022622"/>
    </source>
</evidence>
<evidence type="ECO:0000256" key="2">
    <source>
        <dbReference type="ARBA" id="ARBA00005507"/>
    </source>
</evidence>
<dbReference type="EMBL" id="JAJSOW010000100">
    <property type="protein sequence ID" value="KAI9185936.1"/>
    <property type="molecule type" value="Genomic_DNA"/>
</dbReference>
<evidence type="ECO:0000256" key="8">
    <source>
        <dbReference type="ARBA" id="ARBA00023288"/>
    </source>
</evidence>
<sequence length="327" mass="36671">MRGAFTSRKDSAACLYGSAGKYYKGLDFSNVMNCEKRPYISDMPLDKANDTKLGKLPSCCRNGSFLPSVMDPSKARLMFQMTVYKLPQYDNRTHRTALTPSMKWQIKGVLGSNYKCGAPIRVDLTEFPDLSGLLLKTTAIATWQVVCNITKPEKKARCVSFSAYYNGSVIPCNTCACGCPDTYKCNPNAKPMLLPSEYLLVPFSNWNVKAKAWAKLKKFPIPKKLPCSDNCGVSINWHINSDYASGWTAQVTLFNWEEFPFEDWFVAVKMDKAYDGYENVYSFNGTKLTNVAKTIFFHGSKDLNYLVAETNGSDLQKTLECLASNNL</sequence>
<keyword evidence="3" id="KW-1003">Cell membrane</keyword>
<dbReference type="InterPro" id="IPR056900">
    <property type="entry name" value="COB_C"/>
</dbReference>
<feature type="domain" description="COBRA C-terminal" evidence="9">
    <location>
        <begin position="158"/>
        <end position="314"/>
    </location>
</feature>
<dbReference type="GO" id="GO:0010215">
    <property type="term" value="P:cellulose microfibril organization"/>
    <property type="evidence" value="ECO:0007669"/>
    <property type="project" value="InterPro"/>
</dbReference>
<name>A0AAD5J5D4_ACENE</name>
<dbReference type="PANTHER" id="PTHR31052">
    <property type="entry name" value="COBRA-LIKE PROTEIN 7"/>
    <property type="match status" value="1"/>
</dbReference>
<dbReference type="AlphaFoldDB" id="A0AAD5J5D4"/>
<dbReference type="Pfam" id="PF04833">
    <property type="entry name" value="COBRA"/>
    <property type="match status" value="1"/>
</dbReference>
<dbReference type="GO" id="GO:0005886">
    <property type="term" value="C:plasma membrane"/>
    <property type="evidence" value="ECO:0007669"/>
    <property type="project" value="UniProtKB-SubCell"/>
</dbReference>
<evidence type="ECO:0000313" key="10">
    <source>
        <dbReference type="EMBL" id="KAI9185936.1"/>
    </source>
</evidence>
<keyword evidence="11" id="KW-1185">Reference proteome</keyword>
<gene>
    <name evidence="10" type="ORF">LWI28_012156</name>
</gene>
<comment type="subcellular location">
    <subcellularLocation>
        <location evidence="1">Cell membrane</location>
        <topology evidence="1">Lipid-anchor</topology>
        <topology evidence="1">GPI-anchor</topology>
    </subcellularLocation>
</comment>
<dbReference type="Pfam" id="PF25079">
    <property type="entry name" value="COB_C"/>
    <property type="match status" value="1"/>
</dbReference>
<dbReference type="GO" id="GO:0098552">
    <property type="term" value="C:side of membrane"/>
    <property type="evidence" value="ECO:0007669"/>
    <property type="project" value="UniProtKB-KW"/>
</dbReference>
<organism evidence="10 11">
    <name type="scientific">Acer negundo</name>
    <name type="common">Box elder</name>
    <dbReference type="NCBI Taxonomy" id="4023"/>
    <lineage>
        <taxon>Eukaryota</taxon>
        <taxon>Viridiplantae</taxon>
        <taxon>Streptophyta</taxon>
        <taxon>Embryophyta</taxon>
        <taxon>Tracheophyta</taxon>
        <taxon>Spermatophyta</taxon>
        <taxon>Magnoliopsida</taxon>
        <taxon>eudicotyledons</taxon>
        <taxon>Gunneridae</taxon>
        <taxon>Pentapetalae</taxon>
        <taxon>rosids</taxon>
        <taxon>malvids</taxon>
        <taxon>Sapindales</taxon>
        <taxon>Sapindaceae</taxon>
        <taxon>Hippocastanoideae</taxon>
        <taxon>Acereae</taxon>
        <taxon>Acer</taxon>
    </lineage>
</organism>
<protein>
    <recommendedName>
        <fullName evidence="9">COBRA C-terminal domain-containing protein</fullName>
    </recommendedName>
</protein>
<keyword evidence="5" id="KW-0732">Signal</keyword>
<dbReference type="InterPro" id="IPR006918">
    <property type="entry name" value="COBRA_pln"/>
</dbReference>
<dbReference type="PANTHER" id="PTHR31052:SF2">
    <property type="entry name" value="COBRA-LIKE PROTEIN 10"/>
    <property type="match status" value="1"/>
</dbReference>